<gene>
    <name evidence="2" type="ORF">MONAX_5E018525</name>
</gene>
<comment type="caution">
    <text evidence="2">The sequence shown here is derived from an EMBL/GenBank/DDBJ whole genome shotgun (WGS) entry which is preliminary data.</text>
</comment>
<dbReference type="AlphaFoldDB" id="A0A5E4B7L7"/>
<organism evidence="2 3">
    <name type="scientific">Marmota monax</name>
    <name type="common">Woodchuck</name>
    <dbReference type="NCBI Taxonomy" id="9995"/>
    <lineage>
        <taxon>Eukaryota</taxon>
        <taxon>Metazoa</taxon>
        <taxon>Chordata</taxon>
        <taxon>Craniata</taxon>
        <taxon>Vertebrata</taxon>
        <taxon>Euteleostomi</taxon>
        <taxon>Mammalia</taxon>
        <taxon>Eutheria</taxon>
        <taxon>Euarchontoglires</taxon>
        <taxon>Glires</taxon>
        <taxon>Rodentia</taxon>
        <taxon>Sciuromorpha</taxon>
        <taxon>Sciuridae</taxon>
        <taxon>Xerinae</taxon>
        <taxon>Marmotini</taxon>
        <taxon>Marmota</taxon>
    </lineage>
</organism>
<feature type="non-terminal residue" evidence="2">
    <location>
        <position position="1"/>
    </location>
</feature>
<reference evidence="2" key="1">
    <citation type="submission" date="2019-04" db="EMBL/GenBank/DDBJ databases">
        <authorList>
            <person name="Alioto T."/>
            <person name="Alioto T."/>
        </authorList>
    </citation>
    <scope>NUCLEOTIDE SEQUENCE [LARGE SCALE GENOMIC DNA]</scope>
</reference>
<evidence type="ECO:0000313" key="2">
    <source>
        <dbReference type="EMBL" id="VTJ65275.1"/>
    </source>
</evidence>
<name>A0A5E4B7L7_MARMO</name>
<keyword evidence="3" id="KW-1185">Reference proteome</keyword>
<sequence length="62" mass="6732">RGEKMRQRRRRRLRLPRAGEGWSATGERGALTKRAPPRGSRRGGSGPSAARPGCSHLARGSP</sequence>
<protein>
    <submittedName>
        <fullName evidence="2">Uncharacterized protein</fullName>
    </submittedName>
</protein>
<feature type="compositionally biased region" description="Basic residues" evidence="1">
    <location>
        <begin position="1"/>
        <end position="15"/>
    </location>
</feature>
<proteinExistence type="predicted"/>
<evidence type="ECO:0000256" key="1">
    <source>
        <dbReference type="SAM" id="MobiDB-lite"/>
    </source>
</evidence>
<feature type="region of interest" description="Disordered" evidence="1">
    <location>
        <begin position="1"/>
        <end position="62"/>
    </location>
</feature>
<feature type="non-terminal residue" evidence="2">
    <location>
        <position position="62"/>
    </location>
</feature>
<evidence type="ECO:0000313" key="3">
    <source>
        <dbReference type="Proteomes" id="UP000335636"/>
    </source>
</evidence>
<accession>A0A5E4B7L7</accession>
<dbReference type="Proteomes" id="UP000335636">
    <property type="component" value="Unassembled WGS sequence"/>
</dbReference>
<dbReference type="EMBL" id="CABDUW010000301">
    <property type="protein sequence ID" value="VTJ65275.1"/>
    <property type="molecule type" value="Genomic_DNA"/>
</dbReference>